<keyword evidence="1" id="KW-0378">Hydrolase</keyword>
<dbReference type="EMBL" id="JAWDIE010000035">
    <property type="protein sequence ID" value="MEJ7139562.1"/>
    <property type="molecule type" value="Genomic_DNA"/>
</dbReference>
<comment type="caution">
    <text evidence="1">The sequence shown here is derived from an EMBL/GenBank/DDBJ whole genome shotgun (WGS) entry which is preliminary data.</text>
</comment>
<evidence type="ECO:0000313" key="2">
    <source>
        <dbReference type="Proteomes" id="UP001364695"/>
    </source>
</evidence>
<dbReference type="EC" id="3.1.26.3" evidence="1"/>
<reference evidence="1" key="1">
    <citation type="submission" date="2023-10" db="EMBL/GenBank/DDBJ databases">
        <title>Amphibacter perezi, gen. nov., sp. nov. a novel taxa of the family Comamonadaceae, class Betaproteobacteria isolated from the skin microbiota of Pelophylax perezi from different populations.</title>
        <authorList>
            <person name="Costa S."/>
            <person name="Proenca D.N."/>
            <person name="Lopes I."/>
            <person name="Morais P.V."/>
        </authorList>
    </citation>
    <scope>NUCLEOTIDE SEQUENCE</scope>
    <source>
        <strain evidence="1">SL12-8</strain>
    </source>
</reference>
<proteinExistence type="predicted"/>
<sequence length="228" mass="25481">MQRHFERHLGHLFADRALLLQALTHRSHARVNNERLEFLGDAALDLAVSRLLFRHWPDASEGELSRQRAHLVCEPMLHRLALQLELPTLVRLSEGEARTGGAQRPSILADAFEALLGALLHEASFEAVQAAVDRLFTPLLSAGGSTIARKDAKTALQEWLQGQRRPLPQYRIHAVHGRDHEQQFEVDATIELAPGSEPLQARGHGRSRRIAEQDAARQLLERLGQAGE</sequence>
<dbReference type="Proteomes" id="UP001364695">
    <property type="component" value="Unassembled WGS sequence"/>
</dbReference>
<evidence type="ECO:0000313" key="1">
    <source>
        <dbReference type="EMBL" id="MEJ7139562.1"/>
    </source>
</evidence>
<organism evidence="1 2">
    <name type="scientific">Amphibiibacter pelophylacis</name>
    <dbReference type="NCBI Taxonomy" id="1799477"/>
    <lineage>
        <taxon>Bacteria</taxon>
        <taxon>Pseudomonadati</taxon>
        <taxon>Pseudomonadota</taxon>
        <taxon>Betaproteobacteria</taxon>
        <taxon>Burkholderiales</taxon>
        <taxon>Sphaerotilaceae</taxon>
        <taxon>Amphibiibacter</taxon>
    </lineage>
</organism>
<keyword evidence="2" id="KW-1185">Reference proteome</keyword>
<accession>A0ACC6P5V4</accession>
<gene>
    <name evidence="1" type="primary">rnc</name>
    <name evidence="1" type="ORF">RV045_14140</name>
</gene>
<protein>
    <submittedName>
        <fullName evidence="1">Ribonuclease III</fullName>
        <ecNumber evidence="1">3.1.26.3</ecNumber>
    </submittedName>
</protein>
<name>A0ACC6P5V4_9BURK</name>